<dbReference type="Gene3D" id="3.40.50.300">
    <property type="entry name" value="P-loop containing nucleotide triphosphate hydrolases"/>
    <property type="match status" value="1"/>
</dbReference>
<dbReference type="AlphaFoldDB" id="A0A291GLR0"/>
<dbReference type="OrthoDB" id="4476065at2"/>
<protein>
    <submittedName>
        <fullName evidence="2">ATP/GTP-binding protein</fullName>
    </submittedName>
</protein>
<gene>
    <name evidence="2" type="ORF">CFK38_04695</name>
</gene>
<dbReference type="Pfam" id="PF19993">
    <property type="entry name" value="DO-GTPase2"/>
    <property type="match status" value="1"/>
</dbReference>
<dbReference type="SUPFAM" id="SSF52540">
    <property type="entry name" value="P-loop containing nucleoside triphosphate hydrolases"/>
    <property type="match status" value="1"/>
</dbReference>
<proteinExistence type="predicted"/>
<evidence type="ECO:0000259" key="1">
    <source>
        <dbReference type="Pfam" id="PF19993"/>
    </source>
</evidence>
<feature type="domain" description="Double-GTPase 2" evidence="1">
    <location>
        <begin position="10"/>
        <end position="218"/>
    </location>
</feature>
<dbReference type="InterPro" id="IPR045528">
    <property type="entry name" value="DO-GTPase2"/>
</dbReference>
<dbReference type="InterPro" id="IPR027417">
    <property type="entry name" value="P-loop_NTPase"/>
</dbReference>
<accession>A0A291GLR0</accession>
<sequence>MAHKRELEQHIAVFGESGSGKTVLLSSFYGSTQDPEFIKNNEFNVVAEDIGQGHRLLQNYYKMRSSAETPRHNRFKADPYSFSVKLKKSAGAAAKEKVPFDALRIVWHDYPGEWFEQDPSSPEEGRRRVDTFRSLLTSDVALLLVDGQKLLENAGEEERYLQALFANFNTGLLNLRDDLLEDGKPLVRFPRIWVVALSKADLLSDMSAHDFSTLLIEKAGGHMAELRRTIALMVEADAALSVGEDFLVLSSAKFTPGTIDVSDRIGVNLLLPLAAMLPFERHMSWAKKKEIPVKVAQQILNNSQSIFTALAILAPFANGLKRLKLPGSFGVVKNFAVFLISGGALAKMADLAGEKLEEMNAEAKAKNHKMTAVLTGFLLALEKGEEDQVLLRSQR</sequence>
<dbReference type="EMBL" id="CP023563">
    <property type="protein sequence ID" value="ATG50904.1"/>
    <property type="molecule type" value="Genomic_DNA"/>
</dbReference>
<keyword evidence="3" id="KW-1185">Reference proteome</keyword>
<dbReference type="RefSeq" id="WP_096802042.1">
    <property type="nucleotide sequence ID" value="NZ_CP023563.1"/>
</dbReference>
<name>A0A291GLR0_9MICO</name>
<reference evidence="3" key="1">
    <citation type="submission" date="2017-09" db="EMBL/GenBank/DDBJ databases">
        <title>Brachybacterium sp. VM2412.</title>
        <authorList>
            <person name="Tak E.J."/>
            <person name="Bae J.-W."/>
        </authorList>
    </citation>
    <scope>NUCLEOTIDE SEQUENCE [LARGE SCALE GENOMIC DNA]</scope>
    <source>
        <strain evidence="3">VM2412</strain>
    </source>
</reference>
<evidence type="ECO:0000313" key="3">
    <source>
        <dbReference type="Proteomes" id="UP000218165"/>
    </source>
</evidence>
<dbReference type="Proteomes" id="UP000218165">
    <property type="component" value="Chromosome"/>
</dbReference>
<dbReference type="KEGG" id="brz:CFK38_04695"/>
<evidence type="ECO:0000313" key="2">
    <source>
        <dbReference type="EMBL" id="ATG50904.1"/>
    </source>
</evidence>
<organism evidence="2 3">
    <name type="scientific">Brachybacterium vulturis</name>
    <dbReference type="NCBI Taxonomy" id="2017484"/>
    <lineage>
        <taxon>Bacteria</taxon>
        <taxon>Bacillati</taxon>
        <taxon>Actinomycetota</taxon>
        <taxon>Actinomycetes</taxon>
        <taxon>Micrococcales</taxon>
        <taxon>Dermabacteraceae</taxon>
        <taxon>Brachybacterium</taxon>
    </lineage>
</organism>